<keyword evidence="2" id="KW-1185">Reference proteome</keyword>
<accession>A0A244CP07</accession>
<dbReference type="Pfam" id="PF13489">
    <property type="entry name" value="Methyltransf_23"/>
    <property type="match status" value="1"/>
</dbReference>
<evidence type="ECO:0000313" key="2">
    <source>
        <dbReference type="Proteomes" id="UP000194841"/>
    </source>
</evidence>
<dbReference type="Gene3D" id="3.40.50.150">
    <property type="entry name" value="Vaccinia Virus protein VP39"/>
    <property type="match status" value="1"/>
</dbReference>
<reference evidence="1 2" key="1">
    <citation type="submission" date="2017-02" db="EMBL/GenBank/DDBJ databases">
        <title>Pseudoalteromonas ulvae TC14 Genome.</title>
        <authorList>
            <person name="Molmeret M."/>
        </authorList>
    </citation>
    <scope>NUCLEOTIDE SEQUENCE [LARGE SCALE GENOMIC DNA]</scope>
    <source>
        <strain evidence="1">TC14</strain>
    </source>
</reference>
<organism evidence="1 2">
    <name type="scientific">Pseudoalteromonas ulvae</name>
    <dbReference type="NCBI Taxonomy" id="107327"/>
    <lineage>
        <taxon>Bacteria</taxon>
        <taxon>Pseudomonadati</taxon>
        <taxon>Pseudomonadota</taxon>
        <taxon>Gammaproteobacteria</taxon>
        <taxon>Alteromonadales</taxon>
        <taxon>Pseudoalteromonadaceae</taxon>
        <taxon>Pseudoalteromonas</taxon>
    </lineage>
</organism>
<dbReference type="RefSeq" id="WP_086744773.1">
    <property type="nucleotide sequence ID" value="NZ_MWPV01000004.1"/>
</dbReference>
<comment type="caution">
    <text evidence="1">The sequence shown here is derived from an EMBL/GenBank/DDBJ whole genome shotgun (WGS) entry which is preliminary data.</text>
</comment>
<keyword evidence="1" id="KW-0808">Transferase</keyword>
<dbReference type="InterPro" id="IPR029063">
    <property type="entry name" value="SAM-dependent_MTases_sf"/>
</dbReference>
<protein>
    <submittedName>
        <fullName evidence="1">Methyltransferase</fullName>
    </submittedName>
</protein>
<proteinExistence type="predicted"/>
<sequence>MTLSCTLCDSTEVTHFFTDKHREYVQCKQCSLVFVPAQFHLTAEQEKALYDKHENHIEDKGYQAFLSRVVSPLQTYIAPQSDGLDFGCGPGPALAHMLTGLGHTMSVYDIFYAPQTDVLTTQYDFVTCTEVIEHFHTPAKEWTILTELVKPQGTLAVMTKLVIDKDRFSNWHYKSDLTHVSFFSQTTFKFLAQRDGLSVEFFGNDVILFKKP</sequence>
<dbReference type="OrthoDB" id="9791944at2"/>
<dbReference type="EMBL" id="MWPV01000004">
    <property type="protein sequence ID" value="OUL57315.1"/>
    <property type="molecule type" value="Genomic_DNA"/>
</dbReference>
<dbReference type="GO" id="GO:0032259">
    <property type="term" value="P:methylation"/>
    <property type="evidence" value="ECO:0007669"/>
    <property type="project" value="UniProtKB-KW"/>
</dbReference>
<dbReference type="SUPFAM" id="SSF53335">
    <property type="entry name" value="S-adenosyl-L-methionine-dependent methyltransferases"/>
    <property type="match status" value="1"/>
</dbReference>
<gene>
    <name evidence="1" type="ORF">B1199_14210</name>
</gene>
<evidence type="ECO:0000313" key="1">
    <source>
        <dbReference type="EMBL" id="OUL57315.1"/>
    </source>
</evidence>
<dbReference type="GO" id="GO:0008168">
    <property type="term" value="F:methyltransferase activity"/>
    <property type="evidence" value="ECO:0007669"/>
    <property type="project" value="UniProtKB-KW"/>
</dbReference>
<dbReference type="AlphaFoldDB" id="A0A244CP07"/>
<dbReference type="Proteomes" id="UP000194841">
    <property type="component" value="Unassembled WGS sequence"/>
</dbReference>
<name>A0A244CP07_PSEDV</name>
<keyword evidence="1" id="KW-0489">Methyltransferase</keyword>